<dbReference type="RefSeq" id="XP_016614738.1">
    <property type="nucleotide sequence ID" value="XM_016768892.1"/>
</dbReference>
<protein>
    <recommendedName>
        <fullName evidence="1">Heterokaryon incompatibility domain-containing protein</fullName>
    </recommendedName>
</protein>
<evidence type="ECO:0000259" key="1">
    <source>
        <dbReference type="Pfam" id="PF06985"/>
    </source>
</evidence>
<dbReference type="PANTHER" id="PTHR24148">
    <property type="entry name" value="ANKYRIN REPEAT DOMAIN-CONTAINING PROTEIN 39 HOMOLOG-RELATED"/>
    <property type="match status" value="1"/>
</dbReference>
<dbReference type="VEuPathDB" id="FungiDB:Z519_11179"/>
<keyword evidence="3" id="KW-1185">Reference proteome</keyword>
<dbReference type="OrthoDB" id="3557394at2759"/>
<evidence type="ECO:0000313" key="3">
    <source>
        <dbReference type="Proteomes" id="UP000053789"/>
    </source>
</evidence>
<feature type="domain" description="Heterokaryon incompatibility" evidence="1">
    <location>
        <begin position="78"/>
        <end position="229"/>
    </location>
</feature>
<proteinExistence type="predicted"/>
<name>A0A0D2HU86_CLAB1</name>
<dbReference type="HOGENOM" id="CLU_004184_7_4_1"/>
<dbReference type="AlphaFoldDB" id="A0A0D2HU86"/>
<evidence type="ECO:0000313" key="2">
    <source>
        <dbReference type="EMBL" id="KIW88069.1"/>
    </source>
</evidence>
<accession>A0A0D2HU86</accession>
<reference evidence="2" key="1">
    <citation type="submission" date="2015-01" db="EMBL/GenBank/DDBJ databases">
        <title>The Genome Sequence of Cladophialophora bantiana CBS 173.52.</title>
        <authorList>
            <consortium name="The Broad Institute Genomics Platform"/>
            <person name="Cuomo C."/>
            <person name="de Hoog S."/>
            <person name="Gorbushina A."/>
            <person name="Stielow B."/>
            <person name="Teixiera M."/>
            <person name="Abouelleil A."/>
            <person name="Chapman S.B."/>
            <person name="Priest M."/>
            <person name="Young S.K."/>
            <person name="Wortman J."/>
            <person name="Nusbaum C."/>
            <person name="Birren B."/>
        </authorList>
    </citation>
    <scope>NUCLEOTIDE SEQUENCE [LARGE SCALE GENOMIC DNA]</scope>
    <source>
        <strain evidence="2">CBS 173.52</strain>
    </source>
</reference>
<dbReference type="Proteomes" id="UP000053789">
    <property type="component" value="Unassembled WGS sequence"/>
</dbReference>
<dbReference type="Pfam" id="PF26639">
    <property type="entry name" value="Het-6_barrel"/>
    <property type="match status" value="1"/>
</dbReference>
<dbReference type="InterPro" id="IPR052895">
    <property type="entry name" value="HetReg/Transcr_Mod"/>
</dbReference>
<dbReference type="Pfam" id="PF06985">
    <property type="entry name" value="HET"/>
    <property type="match status" value="1"/>
</dbReference>
<gene>
    <name evidence="2" type="ORF">Z519_11179</name>
</gene>
<dbReference type="EMBL" id="KN847000">
    <property type="protein sequence ID" value="KIW88069.1"/>
    <property type="molecule type" value="Genomic_DNA"/>
</dbReference>
<dbReference type="PANTHER" id="PTHR24148:SF64">
    <property type="entry name" value="HETEROKARYON INCOMPATIBILITY DOMAIN-CONTAINING PROTEIN"/>
    <property type="match status" value="1"/>
</dbReference>
<dbReference type="InterPro" id="IPR010730">
    <property type="entry name" value="HET"/>
</dbReference>
<organism evidence="2 3">
    <name type="scientific">Cladophialophora bantiana (strain ATCC 10958 / CBS 173.52 / CDC B-1940 / NIH 8579)</name>
    <name type="common">Xylohypha bantiana</name>
    <dbReference type="NCBI Taxonomy" id="1442370"/>
    <lineage>
        <taxon>Eukaryota</taxon>
        <taxon>Fungi</taxon>
        <taxon>Dikarya</taxon>
        <taxon>Ascomycota</taxon>
        <taxon>Pezizomycotina</taxon>
        <taxon>Eurotiomycetes</taxon>
        <taxon>Chaetothyriomycetidae</taxon>
        <taxon>Chaetothyriales</taxon>
        <taxon>Herpotrichiellaceae</taxon>
        <taxon>Cladophialophora</taxon>
    </lineage>
</organism>
<dbReference type="GeneID" id="27704107"/>
<sequence>MWPLLTGKYKVSRYSISAENLSVLLVLLGAEGSRNSKYRYARLSGPRTIRLVRVHPKVPSEPFACSFKYVSLDEKASYKAISYAWGEDVPCQKVTLDGRGQMVINDSLASVLAWLADSRQYGWFWIDKLCINQADYREKSAQVEMMMDIFASAEEVWAWLGPAGDDSELAIAFVPILARAFKRLEEEDLPVNMEHLKDIPACARDAAFWPALRKLLKRRWFTRAWIVQEVAVAKKITLYCGQDDLSLDSLTYVLEVDFVTGLHQLTWNKSSNFSDKPDELDILLLSQMQSRCAMRELPRLSTNMIFCRAFGASNERDHIYAFLGISDGRRDPALKPDYQKSVEAVYIDVARYLLLQQGLNIGRRYRDWETRTFQLQVTHCPLIHAAGIGWPRKLSTLPSWVPDWTSNKRAFLGALEEIGEYEACLKFNFDVSVGTDPMSIVLKGRDIDAIKRIYPLHQTSYHSVLGSEVVRMPKSPLEWVPGGISALQMRDPYFCNGFEENRASAVSNVLTGNLLCHRAILDWATGKAEVDIANDFESYRKAAAHAAGIGDTSSWTEIHYKRAHFVRVVMAMIEDRVLFSTQTGLLGIGPPLMQPGDRVFLIHGACTPFVLRPHSPKQSWTPRFRKPAPLWKLVGDCYVHDLMRGEGVGLANAQNIVVC</sequence>